<name>T0HFM0_9SPHN</name>
<comment type="caution">
    <text evidence="3">The sequence shown here is derived from an EMBL/GenBank/DDBJ whole genome shotgun (WGS) entry which is preliminary data.</text>
</comment>
<dbReference type="InterPro" id="IPR011990">
    <property type="entry name" value="TPR-like_helical_dom_sf"/>
</dbReference>
<sequence>MSGHVFRLKFIAAAVLLGLAMAAQAQAPYVPGVTEAREKEWRALVASAQSAYAAGRASDGVEPARKALALAEELFGPDDPRALISANDLALHLEATGHYRESELLLRRVFDGYARTRGEDDPGCQMALENLVDFYVARKRFDAARPLADYALSTFRRTTGAHSGRSKRMEGVLASMPAAPNGSGGAAQQDDGHGG</sequence>
<accession>T0HFM0</accession>
<feature type="chain" id="PRO_5004576519" evidence="2">
    <location>
        <begin position="26"/>
        <end position="195"/>
    </location>
</feature>
<evidence type="ECO:0000313" key="3">
    <source>
        <dbReference type="EMBL" id="EQA98209.1"/>
    </source>
</evidence>
<dbReference type="Pfam" id="PF13424">
    <property type="entry name" value="TPR_12"/>
    <property type="match status" value="1"/>
</dbReference>
<dbReference type="AlphaFoldDB" id="T0HFM0"/>
<proteinExistence type="predicted"/>
<dbReference type="Gene3D" id="1.25.40.10">
    <property type="entry name" value="Tetratricopeptide repeat domain"/>
    <property type="match status" value="1"/>
</dbReference>
<dbReference type="Proteomes" id="UP000015525">
    <property type="component" value="Unassembled WGS sequence"/>
</dbReference>
<gene>
    <name evidence="3" type="ORF">L288_20825</name>
</gene>
<evidence type="ECO:0000256" key="1">
    <source>
        <dbReference type="SAM" id="MobiDB-lite"/>
    </source>
</evidence>
<dbReference type="PATRIC" id="fig|1329909.3.peg.4001"/>
<keyword evidence="4" id="KW-1185">Reference proteome</keyword>
<keyword evidence="2" id="KW-0732">Signal</keyword>
<evidence type="ECO:0000313" key="4">
    <source>
        <dbReference type="Proteomes" id="UP000015525"/>
    </source>
</evidence>
<organism evidence="3 4">
    <name type="scientific">Sphingobium quisquiliarum P25</name>
    <dbReference type="NCBI Taxonomy" id="1329909"/>
    <lineage>
        <taxon>Bacteria</taxon>
        <taxon>Pseudomonadati</taxon>
        <taxon>Pseudomonadota</taxon>
        <taxon>Alphaproteobacteria</taxon>
        <taxon>Sphingomonadales</taxon>
        <taxon>Sphingomonadaceae</taxon>
        <taxon>Sphingobium</taxon>
    </lineage>
</organism>
<evidence type="ECO:0000256" key="2">
    <source>
        <dbReference type="SAM" id="SignalP"/>
    </source>
</evidence>
<feature type="signal peptide" evidence="2">
    <location>
        <begin position="1"/>
        <end position="25"/>
    </location>
</feature>
<dbReference type="RefSeq" id="WP_021240119.1">
    <property type="nucleotide sequence ID" value="NZ_ATHO01000175.1"/>
</dbReference>
<dbReference type="SUPFAM" id="SSF48452">
    <property type="entry name" value="TPR-like"/>
    <property type="match status" value="1"/>
</dbReference>
<reference evidence="3 4" key="1">
    <citation type="journal article" date="2013" name="Genome Announc.">
        <title>Draft Genome Sequence of Sphingobium quisquiliarum Strain P25T, a Novel Hexachlorocyclohexane (HCH)-Degrading Bacterium Isolated from an HCH Dumpsite.</title>
        <authorList>
            <person name="Kumar Singh A."/>
            <person name="Sangwan N."/>
            <person name="Sharma A."/>
            <person name="Gupta V."/>
            <person name="Khurana J.P."/>
            <person name="Lal R."/>
        </authorList>
    </citation>
    <scope>NUCLEOTIDE SEQUENCE [LARGE SCALE GENOMIC DNA]</scope>
    <source>
        <strain evidence="3 4">P25</strain>
    </source>
</reference>
<protein>
    <submittedName>
        <fullName evidence="3">Uncharacterized protein</fullName>
    </submittedName>
</protein>
<feature type="region of interest" description="Disordered" evidence="1">
    <location>
        <begin position="175"/>
        <end position="195"/>
    </location>
</feature>
<dbReference type="EMBL" id="ATHO01000175">
    <property type="protein sequence ID" value="EQA98209.1"/>
    <property type="molecule type" value="Genomic_DNA"/>
</dbReference>